<name>A0A9P4MWJ3_9PLEO</name>
<evidence type="ECO:0000313" key="2">
    <source>
        <dbReference type="EMBL" id="KAF2205836.1"/>
    </source>
</evidence>
<evidence type="ECO:0000256" key="1">
    <source>
        <dbReference type="SAM" id="MobiDB-lite"/>
    </source>
</evidence>
<evidence type="ECO:0000313" key="3">
    <source>
        <dbReference type="Proteomes" id="UP000799536"/>
    </source>
</evidence>
<feature type="region of interest" description="Disordered" evidence="1">
    <location>
        <begin position="196"/>
        <end position="216"/>
    </location>
</feature>
<dbReference type="Proteomes" id="UP000799536">
    <property type="component" value="Unassembled WGS sequence"/>
</dbReference>
<reference evidence="2" key="1">
    <citation type="journal article" date="2020" name="Stud. Mycol.">
        <title>101 Dothideomycetes genomes: a test case for predicting lifestyles and emergence of pathogens.</title>
        <authorList>
            <person name="Haridas S."/>
            <person name="Albert R."/>
            <person name="Binder M."/>
            <person name="Bloem J."/>
            <person name="Labutti K."/>
            <person name="Salamov A."/>
            <person name="Andreopoulos B."/>
            <person name="Baker S."/>
            <person name="Barry K."/>
            <person name="Bills G."/>
            <person name="Bluhm B."/>
            <person name="Cannon C."/>
            <person name="Castanera R."/>
            <person name="Culley D."/>
            <person name="Daum C."/>
            <person name="Ezra D."/>
            <person name="Gonzalez J."/>
            <person name="Henrissat B."/>
            <person name="Kuo A."/>
            <person name="Liang C."/>
            <person name="Lipzen A."/>
            <person name="Lutzoni F."/>
            <person name="Magnuson J."/>
            <person name="Mondo S."/>
            <person name="Nolan M."/>
            <person name="Ohm R."/>
            <person name="Pangilinan J."/>
            <person name="Park H.-J."/>
            <person name="Ramirez L."/>
            <person name="Alfaro M."/>
            <person name="Sun H."/>
            <person name="Tritt A."/>
            <person name="Yoshinaga Y."/>
            <person name="Zwiers L.-H."/>
            <person name="Turgeon B."/>
            <person name="Goodwin S."/>
            <person name="Spatafora J."/>
            <person name="Crous P."/>
            <person name="Grigoriev I."/>
        </authorList>
    </citation>
    <scope>NUCLEOTIDE SEQUENCE</scope>
    <source>
        <strain evidence="2">ATCC 74209</strain>
    </source>
</reference>
<dbReference type="EMBL" id="ML993849">
    <property type="protein sequence ID" value="KAF2205836.1"/>
    <property type="molecule type" value="Genomic_DNA"/>
</dbReference>
<organism evidence="2 3">
    <name type="scientific">Delitschia confertaspora ATCC 74209</name>
    <dbReference type="NCBI Taxonomy" id="1513339"/>
    <lineage>
        <taxon>Eukaryota</taxon>
        <taxon>Fungi</taxon>
        <taxon>Dikarya</taxon>
        <taxon>Ascomycota</taxon>
        <taxon>Pezizomycotina</taxon>
        <taxon>Dothideomycetes</taxon>
        <taxon>Pleosporomycetidae</taxon>
        <taxon>Pleosporales</taxon>
        <taxon>Delitschiaceae</taxon>
        <taxon>Delitschia</taxon>
    </lineage>
</organism>
<feature type="region of interest" description="Disordered" evidence="1">
    <location>
        <begin position="377"/>
        <end position="417"/>
    </location>
</feature>
<keyword evidence="3" id="KW-1185">Reference proteome</keyword>
<feature type="region of interest" description="Disordered" evidence="1">
    <location>
        <begin position="530"/>
        <end position="570"/>
    </location>
</feature>
<feature type="compositionally biased region" description="Polar residues" evidence="1">
    <location>
        <begin position="397"/>
        <end position="414"/>
    </location>
</feature>
<dbReference type="AlphaFoldDB" id="A0A9P4MWJ3"/>
<protein>
    <submittedName>
        <fullName evidence="2">Uncharacterized protein</fullName>
    </submittedName>
</protein>
<comment type="caution">
    <text evidence="2">The sequence shown here is derived from an EMBL/GenBank/DDBJ whole genome shotgun (WGS) entry which is preliminary data.</text>
</comment>
<feature type="region of interest" description="Disordered" evidence="1">
    <location>
        <begin position="745"/>
        <end position="764"/>
    </location>
</feature>
<gene>
    <name evidence="2" type="ORF">GQ43DRAFT_477072</name>
</gene>
<proteinExistence type="predicted"/>
<feature type="compositionally biased region" description="Polar residues" evidence="1">
    <location>
        <begin position="196"/>
        <end position="208"/>
    </location>
</feature>
<accession>A0A9P4MWJ3</accession>
<sequence>MASDDYNCQFEGEPGNWPPPGVNLQELPNLQVIPPYSSIYTGQVIRDGNGEFKSFVRKIRWRHHATGYWRWATEGPGCDDERAWKHGIRDPETLLICVRDNLHRDEDNDIKITWMQPMAFLPDRNKITGSALAHVTAIRKKRISLGFPIDEPGVIPVYPIDWNIDILPPFWFLPDKMDGRGYPRLRTLTQASMDTDTIGTNEKVSASDETGLDGRMNSAKSMVSENVRSLRSPTPSAAHLNEEININQLDPDVSKIVPEDDTSTEGTSEDTDVQFDVSKFLGSRRDKRIKEETVVAKKTNIEERAILGEVKYDAVRASLDEGSSLELAVTEPTLQSPLGYSFQYIGRQRVSQPVQEGGICNSRGATTRPEIVMNSVEQESVEDNHSSTRVASKAGPSYTSPYLSSVPSLSTPPHGSTRMEMKTAASIKPPTSEFPFVDTPTSSRRLCVIPIPCHETFKPSQPILPWMPDIPRSGESEHLENELVQPGNNTPWNTEATGSLSKAGSHFLSAHGLSNTEHVLAILMSRKTAKEVPQTHTASARETGPAPAPSHTQEAEITTGDVPKGGAGTTCLAHPNEAKSALDLPDIEQFGEHKHSELLELEDLETDTLGRYCALCDSESGHKWDCMIITTTSNDSLTTLEYHFLAASAHRAIPILDPNRTDVDISLEHVPHLTTSPCDWFALSDMVPTDPDFPALEGFAKVMAHGMRSLGEEKGWEIVAIDPTKPGWDNFLYERQYEEKMQIGGREKEQGRMTKGKGPRAERDVPDWVREIRELVEGEYVEDGGGKGMVVEE</sequence>